<evidence type="ECO:0000256" key="1">
    <source>
        <dbReference type="SAM" id="MobiDB-lite"/>
    </source>
</evidence>
<dbReference type="AlphaFoldDB" id="A0A3R7QV39"/>
<feature type="region of interest" description="Disordered" evidence="1">
    <location>
        <begin position="331"/>
        <end position="391"/>
    </location>
</feature>
<feature type="domain" description="Protein kinase" evidence="2">
    <location>
        <begin position="111"/>
        <end position="391"/>
    </location>
</feature>
<dbReference type="InterPro" id="IPR011009">
    <property type="entry name" value="Kinase-like_dom_sf"/>
</dbReference>
<organism evidence="3 4">
    <name type="scientific">Penaeus vannamei</name>
    <name type="common">Whiteleg shrimp</name>
    <name type="synonym">Litopenaeus vannamei</name>
    <dbReference type="NCBI Taxonomy" id="6689"/>
    <lineage>
        <taxon>Eukaryota</taxon>
        <taxon>Metazoa</taxon>
        <taxon>Ecdysozoa</taxon>
        <taxon>Arthropoda</taxon>
        <taxon>Crustacea</taxon>
        <taxon>Multicrustacea</taxon>
        <taxon>Malacostraca</taxon>
        <taxon>Eumalacostraca</taxon>
        <taxon>Eucarida</taxon>
        <taxon>Decapoda</taxon>
        <taxon>Dendrobranchiata</taxon>
        <taxon>Penaeoidea</taxon>
        <taxon>Penaeidae</taxon>
        <taxon>Penaeus</taxon>
    </lineage>
</organism>
<proteinExistence type="predicted"/>
<feature type="region of interest" description="Disordered" evidence="1">
    <location>
        <begin position="96"/>
        <end position="144"/>
    </location>
</feature>
<reference evidence="3 4" key="1">
    <citation type="submission" date="2018-04" db="EMBL/GenBank/DDBJ databases">
        <authorList>
            <person name="Zhang X."/>
            <person name="Yuan J."/>
            <person name="Li F."/>
            <person name="Xiang J."/>
        </authorList>
    </citation>
    <scope>NUCLEOTIDE SEQUENCE [LARGE SCALE GENOMIC DNA]</scope>
    <source>
        <tissue evidence="3">Muscle</tissue>
    </source>
</reference>
<dbReference type="EMBL" id="QCYY01001260">
    <property type="protein sequence ID" value="ROT79307.1"/>
    <property type="molecule type" value="Genomic_DNA"/>
</dbReference>
<dbReference type="GO" id="GO:0005524">
    <property type="term" value="F:ATP binding"/>
    <property type="evidence" value="ECO:0007669"/>
    <property type="project" value="InterPro"/>
</dbReference>
<dbReference type="Gene3D" id="1.10.510.10">
    <property type="entry name" value="Transferase(Phosphotransferase) domain 1"/>
    <property type="match status" value="1"/>
</dbReference>
<evidence type="ECO:0000259" key="2">
    <source>
        <dbReference type="PROSITE" id="PS50011"/>
    </source>
</evidence>
<protein>
    <recommendedName>
        <fullName evidence="2">Protein kinase domain-containing protein</fullName>
    </recommendedName>
</protein>
<comment type="caution">
    <text evidence="3">The sequence shown here is derived from an EMBL/GenBank/DDBJ whole genome shotgun (WGS) entry which is preliminary data.</text>
</comment>
<dbReference type="PROSITE" id="PS50011">
    <property type="entry name" value="PROTEIN_KINASE_DOM"/>
    <property type="match status" value="1"/>
</dbReference>
<dbReference type="GO" id="GO:0004672">
    <property type="term" value="F:protein kinase activity"/>
    <property type="evidence" value="ECO:0007669"/>
    <property type="project" value="InterPro"/>
</dbReference>
<name>A0A3R7QV39_PENVA</name>
<dbReference type="Proteomes" id="UP000283509">
    <property type="component" value="Unassembled WGS sequence"/>
</dbReference>
<evidence type="ECO:0000313" key="4">
    <source>
        <dbReference type="Proteomes" id="UP000283509"/>
    </source>
</evidence>
<evidence type="ECO:0000313" key="3">
    <source>
        <dbReference type="EMBL" id="ROT79307.1"/>
    </source>
</evidence>
<dbReference type="InterPro" id="IPR000719">
    <property type="entry name" value="Prot_kinase_dom"/>
</dbReference>
<feature type="compositionally biased region" description="Basic and acidic residues" evidence="1">
    <location>
        <begin position="105"/>
        <end position="115"/>
    </location>
</feature>
<dbReference type="SUPFAM" id="SSF56112">
    <property type="entry name" value="Protein kinase-like (PK-like)"/>
    <property type="match status" value="1"/>
</dbReference>
<sequence length="391" mass="42329">MNTLHLNLNTLPSLHYYKLHSISFKHFLSFPPSSPLHSILLPLHKPRPLPAARNPQPSGDHPRSLKTSPESLSMPKTRASMCDLYINIGPRVVSRLGSSRVGGGGRDEGPVEWDKRARRGRSGRGERAPRIGVGGGEGNREPSPEAVAVKEVPAAEVVQEVAPAAEAVEPSEIARLHLILPPQGRHLTATGVPLVDLFSLPHTGLKKLVERASAWVYGVSRSGLSSVHQHEEAATPHALRSVPGLPKLMGLSLIPAAVLMTCHGTLDLQTWLCRHLELDEYLQILLSPSTTLHGLQTEGFTHNDLKSDNVTADERYVPTLIDVGLVSPKNGRPYKSNAMREAHDVESERASRHGHLAPEIYREELVPAPASPPSARSCTGPTGYLSSSSSL</sequence>
<feature type="compositionally biased region" description="Basic and acidic residues" evidence="1">
    <location>
        <begin position="338"/>
        <end position="351"/>
    </location>
</feature>
<feature type="region of interest" description="Disordered" evidence="1">
    <location>
        <begin position="47"/>
        <end position="76"/>
    </location>
</feature>
<dbReference type="OrthoDB" id="4062651at2759"/>
<accession>A0A3R7QV39</accession>
<keyword evidence="4" id="KW-1185">Reference proteome</keyword>
<gene>
    <name evidence="3" type="ORF">C7M84_001974</name>
</gene>
<reference evidence="3 4" key="2">
    <citation type="submission" date="2019-01" db="EMBL/GenBank/DDBJ databases">
        <title>The decoding of complex shrimp genome reveals the adaptation for benthos swimmer, frequently molting mechanism and breeding impact on genome.</title>
        <authorList>
            <person name="Sun Y."/>
            <person name="Gao Y."/>
            <person name="Yu Y."/>
        </authorList>
    </citation>
    <scope>NUCLEOTIDE SEQUENCE [LARGE SCALE GENOMIC DNA]</scope>
    <source>
        <tissue evidence="3">Muscle</tissue>
    </source>
</reference>